<keyword evidence="5" id="KW-1185">Reference proteome</keyword>
<gene>
    <name evidence="4" type="ORF">WDU99_09295</name>
</gene>
<evidence type="ECO:0000256" key="3">
    <source>
        <dbReference type="SAM" id="MobiDB-lite"/>
    </source>
</evidence>
<accession>A0ABU8LBJ4</accession>
<evidence type="ECO:0000256" key="1">
    <source>
        <dbReference type="ARBA" id="ARBA00009981"/>
    </source>
</evidence>
<comment type="function">
    <text evidence="2">Antitoxin component of a type II toxin-antitoxin (TA) system.</text>
</comment>
<comment type="similarity">
    <text evidence="1 2">Belongs to the phD/YefM antitoxin family.</text>
</comment>
<dbReference type="RefSeq" id="WP_337332168.1">
    <property type="nucleotide sequence ID" value="NZ_JBBDGM010000006.1"/>
</dbReference>
<dbReference type="InterPro" id="IPR036165">
    <property type="entry name" value="YefM-like_sf"/>
</dbReference>
<dbReference type="InterPro" id="IPR006442">
    <property type="entry name" value="Antitoxin_Phd/YefM"/>
</dbReference>
<dbReference type="EMBL" id="JBBDGM010000006">
    <property type="protein sequence ID" value="MEJ1088508.1"/>
    <property type="molecule type" value="Genomic_DNA"/>
</dbReference>
<dbReference type="Gene3D" id="3.40.1620.10">
    <property type="entry name" value="YefM-like domain"/>
    <property type="match status" value="1"/>
</dbReference>
<dbReference type="NCBIfam" id="TIGR01552">
    <property type="entry name" value="phd_fam"/>
    <property type="match status" value="1"/>
</dbReference>
<evidence type="ECO:0000256" key="2">
    <source>
        <dbReference type="RuleBase" id="RU362080"/>
    </source>
</evidence>
<protein>
    <recommendedName>
        <fullName evidence="2">Antitoxin</fullName>
    </recommendedName>
</protein>
<evidence type="ECO:0000313" key="5">
    <source>
        <dbReference type="Proteomes" id="UP001371224"/>
    </source>
</evidence>
<organism evidence="4 5">
    <name type="scientific">Microbacterium bandirmense</name>
    <dbReference type="NCBI Taxonomy" id="3122050"/>
    <lineage>
        <taxon>Bacteria</taxon>
        <taxon>Bacillati</taxon>
        <taxon>Actinomycetota</taxon>
        <taxon>Actinomycetes</taxon>
        <taxon>Micrococcales</taxon>
        <taxon>Microbacteriaceae</taxon>
        <taxon>Microbacterium</taxon>
    </lineage>
</organism>
<dbReference type="SUPFAM" id="SSF143120">
    <property type="entry name" value="YefM-like"/>
    <property type="match status" value="1"/>
</dbReference>
<feature type="region of interest" description="Disordered" evidence="3">
    <location>
        <begin position="44"/>
        <end position="72"/>
    </location>
</feature>
<dbReference type="Pfam" id="PF02604">
    <property type="entry name" value="PhdYeFM_antitox"/>
    <property type="match status" value="1"/>
</dbReference>
<name>A0ABU8LBJ4_9MICO</name>
<sequence>MSAREFNQSVAQAQRRAEDEPVLVTRHGAPAYVLLSIAEYERLSSAEPGEGAPNAWDLLAPPAGAALDDDGEFDSILTDIRKNTPDRPPFEFG</sequence>
<feature type="compositionally biased region" description="Polar residues" evidence="3">
    <location>
        <begin position="1"/>
        <end position="12"/>
    </location>
</feature>
<proteinExistence type="inferred from homology"/>
<dbReference type="Proteomes" id="UP001371224">
    <property type="component" value="Unassembled WGS sequence"/>
</dbReference>
<feature type="region of interest" description="Disordered" evidence="3">
    <location>
        <begin position="1"/>
        <end position="21"/>
    </location>
</feature>
<feature type="compositionally biased region" description="Low complexity" evidence="3">
    <location>
        <begin position="57"/>
        <end position="66"/>
    </location>
</feature>
<comment type="caution">
    <text evidence="4">The sequence shown here is derived from an EMBL/GenBank/DDBJ whole genome shotgun (WGS) entry which is preliminary data.</text>
</comment>
<evidence type="ECO:0000313" key="4">
    <source>
        <dbReference type="EMBL" id="MEJ1088508.1"/>
    </source>
</evidence>
<reference evidence="4 5" key="1">
    <citation type="submission" date="2024-02" db="EMBL/GenBank/DDBJ databases">
        <authorList>
            <person name="Saticioglu I.B."/>
        </authorList>
    </citation>
    <scope>NUCLEOTIDE SEQUENCE [LARGE SCALE GENOMIC DNA]</scope>
    <source>
        <strain evidence="4 5">Mu-80</strain>
    </source>
</reference>